<dbReference type="SMART" id="SM00248">
    <property type="entry name" value="ANK"/>
    <property type="match status" value="2"/>
</dbReference>
<evidence type="ECO:0000256" key="3">
    <source>
        <dbReference type="PROSITE-ProRule" id="PRU00023"/>
    </source>
</evidence>
<evidence type="ECO:0000313" key="4">
    <source>
        <dbReference type="EMBL" id="CAJ1410793.1"/>
    </source>
</evidence>
<dbReference type="SUPFAM" id="SSF48403">
    <property type="entry name" value="Ankyrin repeat"/>
    <property type="match status" value="1"/>
</dbReference>
<evidence type="ECO:0000313" key="5">
    <source>
        <dbReference type="Proteomes" id="UP001178507"/>
    </source>
</evidence>
<dbReference type="EMBL" id="CAUJNA010003840">
    <property type="protein sequence ID" value="CAJ1410793.1"/>
    <property type="molecule type" value="Genomic_DNA"/>
</dbReference>
<evidence type="ECO:0000256" key="2">
    <source>
        <dbReference type="ARBA" id="ARBA00023043"/>
    </source>
</evidence>
<dbReference type="AlphaFoldDB" id="A0AA36JQZ9"/>
<proteinExistence type="predicted"/>
<evidence type="ECO:0000256" key="1">
    <source>
        <dbReference type="ARBA" id="ARBA00022737"/>
    </source>
</evidence>
<name>A0AA36JQZ9_9DINO</name>
<dbReference type="Proteomes" id="UP001178507">
    <property type="component" value="Unassembled WGS sequence"/>
</dbReference>
<feature type="repeat" description="ANK" evidence="3">
    <location>
        <begin position="46"/>
        <end position="68"/>
    </location>
</feature>
<accession>A0AA36JQZ9</accession>
<organism evidence="4 5">
    <name type="scientific">Effrenium voratum</name>
    <dbReference type="NCBI Taxonomy" id="2562239"/>
    <lineage>
        <taxon>Eukaryota</taxon>
        <taxon>Sar</taxon>
        <taxon>Alveolata</taxon>
        <taxon>Dinophyceae</taxon>
        <taxon>Suessiales</taxon>
        <taxon>Symbiodiniaceae</taxon>
        <taxon>Effrenium</taxon>
    </lineage>
</organism>
<sequence length="741" mass="82658">MDAAAKARAFYENAKLCMFFHAENGNTKEFEMYLDAVEDANVRDDFGRTPLHIAALMGHVDIAKILLEFRDCNVNAVDSHGRTPLGVVLQNGDTRTAERAQIAELLREHRAIEATSYTKMGPTGPEVKLKVLGNPLIPVPSQEACSYYGEGRSQSSRPGKPCIPPPPFWPYKGLTEWKTELGSRALAAVTPLEELTGRCGGYYLFGDQTWCNEAFDGSHGYGKIGLSFGIEERDIWGELVTQKFGLPVKLFDCFIEPEKSPPIAGTPPNGTKCPKNHVGEPKLDYICYGAPYQSFRLCLAGQEVKVDGRMYGTLEAASRDDAAEAFQLLRRGAVRADSSHAELLLELEHKRQVMTFLAEFSQSRKCHRRQASSVFRILLKEQVWRDAAEEASILDMLPEDMRDVRELLGEKPTPGKAHAVPHGRSSALEAVLEATAELQQLDFQCEPQAAAAEALTKLCQAVALIVQFQAEELPELAKLEPKSQLLHFLFAAHGSFPYHQHQVLRALEELLAIDAWRDAAERDEDLMESLRTLHVAYTTPSSRASSTEELMAQPHLCARWMWQDAGKRYGGIIGAGLARLNPTRWSQALCIDDTIADLSQYLEGSHRDRPVRIEIVGDGRRRVEASSVHDAVQTLLIDNPDEWDKVRTLDMEIHFGFGSAAELSQFKALDLQQKLTRQVQIMEGLTRRFYCTGSTLEVYRQGWSPQDNCGTEPCHEPPIYLPNAFSVTAFAVSYVHKELVG</sequence>
<dbReference type="Pfam" id="PF12796">
    <property type="entry name" value="Ank_2"/>
    <property type="match status" value="1"/>
</dbReference>
<dbReference type="PROSITE" id="PS50088">
    <property type="entry name" value="ANK_REPEAT"/>
    <property type="match status" value="1"/>
</dbReference>
<dbReference type="PANTHER" id="PTHR24198:SF165">
    <property type="entry name" value="ANKYRIN REPEAT-CONTAINING PROTEIN-RELATED"/>
    <property type="match status" value="1"/>
</dbReference>
<dbReference type="PROSITE" id="PS50297">
    <property type="entry name" value="ANK_REP_REGION"/>
    <property type="match status" value="1"/>
</dbReference>
<dbReference type="Gene3D" id="1.25.40.20">
    <property type="entry name" value="Ankyrin repeat-containing domain"/>
    <property type="match status" value="1"/>
</dbReference>
<protein>
    <submittedName>
        <fullName evidence="4">Uncharacterized protein</fullName>
    </submittedName>
</protein>
<dbReference type="InterPro" id="IPR002110">
    <property type="entry name" value="Ankyrin_rpt"/>
</dbReference>
<keyword evidence="1" id="KW-0677">Repeat</keyword>
<reference evidence="4" key="1">
    <citation type="submission" date="2023-08" db="EMBL/GenBank/DDBJ databases">
        <authorList>
            <person name="Chen Y."/>
            <person name="Shah S."/>
            <person name="Dougan E. K."/>
            <person name="Thang M."/>
            <person name="Chan C."/>
        </authorList>
    </citation>
    <scope>NUCLEOTIDE SEQUENCE</scope>
</reference>
<gene>
    <name evidence="4" type="ORF">EVOR1521_LOCUS31554</name>
</gene>
<dbReference type="PANTHER" id="PTHR24198">
    <property type="entry name" value="ANKYRIN REPEAT AND PROTEIN KINASE DOMAIN-CONTAINING PROTEIN"/>
    <property type="match status" value="1"/>
</dbReference>
<dbReference type="InterPro" id="IPR036770">
    <property type="entry name" value="Ankyrin_rpt-contain_sf"/>
</dbReference>
<keyword evidence="5" id="KW-1185">Reference proteome</keyword>
<comment type="caution">
    <text evidence="4">The sequence shown here is derived from an EMBL/GenBank/DDBJ whole genome shotgun (WGS) entry which is preliminary data.</text>
</comment>
<keyword evidence="2 3" id="KW-0040">ANK repeat</keyword>